<dbReference type="Gene3D" id="3.40.50.150">
    <property type="entry name" value="Vaccinia Virus protein VP39"/>
    <property type="match status" value="1"/>
</dbReference>
<comment type="caution">
    <text evidence="1">The sequence shown here is derived from an EMBL/GenBank/DDBJ whole genome shotgun (WGS) entry which is preliminary data.</text>
</comment>
<protein>
    <submittedName>
        <fullName evidence="1">Uncharacterized protein</fullName>
    </submittedName>
</protein>
<dbReference type="Proteomes" id="UP001583193">
    <property type="component" value="Unassembled WGS sequence"/>
</dbReference>
<dbReference type="InterPro" id="IPR029063">
    <property type="entry name" value="SAM-dependent_MTases_sf"/>
</dbReference>
<name>A0ABR3Y0Z3_9EURO</name>
<evidence type="ECO:0000313" key="1">
    <source>
        <dbReference type="EMBL" id="KAL1881561.1"/>
    </source>
</evidence>
<gene>
    <name evidence="1" type="ORF">Plec18167_003158</name>
</gene>
<accession>A0ABR3Y0Z3</accession>
<evidence type="ECO:0000313" key="2">
    <source>
        <dbReference type="Proteomes" id="UP001583193"/>
    </source>
</evidence>
<organism evidence="1 2">
    <name type="scientific">Paecilomyces lecythidis</name>
    <dbReference type="NCBI Taxonomy" id="3004212"/>
    <lineage>
        <taxon>Eukaryota</taxon>
        <taxon>Fungi</taxon>
        <taxon>Dikarya</taxon>
        <taxon>Ascomycota</taxon>
        <taxon>Pezizomycotina</taxon>
        <taxon>Eurotiomycetes</taxon>
        <taxon>Eurotiomycetidae</taxon>
        <taxon>Eurotiales</taxon>
        <taxon>Thermoascaceae</taxon>
        <taxon>Paecilomyces</taxon>
    </lineage>
</organism>
<proteinExistence type="predicted"/>
<sequence length="231" mass="25879">MDSHSLGSESRPPCDYYVGINVNQNQADFARQRIESTAKGKNIHIFSADAADPRSWSHELKNAVTAASQQEPGAKQSETIQTWLLALDTLYHFKPSREPLLSYAARKLGASFMAFDLVLADSITPINSFLLRIVCFMSSIPFSNFKTLSEYSDMLVRAGYAADKIEMHDISESVFSGIGAYMEQREVELKKFKMSLGKLRVAGKIFSWWGRNNVVRGVIVVARKDNKSGHF</sequence>
<keyword evidence="2" id="KW-1185">Reference proteome</keyword>
<reference evidence="1 2" key="1">
    <citation type="journal article" date="2024" name="IMA Fungus">
        <title>IMA Genome - F19 : A genome assembly and annotation guide to empower mycologists, including annotated draft genome sequences of Ceratocystis pirilliformis, Diaporthe australafricana, Fusarium ophioides, Paecilomyces lecythidis, and Sporothrix stenoceras.</title>
        <authorList>
            <person name="Aylward J."/>
            <person name="Wilson A.M."/>
            <person name="Visagie C.M."/>
            <person name="Spraker J."/>
            <person name="Barnes I."/>
            <person name="Buitendag C."/>
            <person name="Ceriani C."/>
            <person name="Del Mar Angel L."/>
            <person name="du Plessis D."/>
            <person name="Fuchs T."/>
            <person name="Gasser K."/>
            <person name="Kramer D."/>
            <person name="Li W."/>
            <person name="Munsamy K."/>
            <person name="Piso A."/>
            <person name="Price J.L."/>
            <person name="Sonnekus B."/>
            <person name="Thomas C."/>
            <person name="van der Nest A."/>
            <person name="van Dijk A."/>
            <person name="van Heerden A."/>
            <person name="van Vuuren N."/>
            <person name="Yilmaz N."/>
            <person name="Duong T.A."/>
            <person name="van der Merwe N.A."/>
            <person name="Wingfield M.J."/>
            <person name="Wingfield B.D."/>
        </authorList>
    </citation>
    <scope>NUCLEOTIDE SEQUENCE [LARGE SCALE GENOMIC DNA]</scope>
    <source>
        <strain evidence="1 2">CMW 18167</strain>
    </source>
</reference>
<dbReference type="EMBL" id="JAVDPF010000007">
    <property type="protein sequence ID" value="KAL1881561.1"/>
    <property type="molecule type" value="Genomic_DNA"/>
</dbReference>